<proteinExistence type="predicted"/>
<dbReference type="AlphaFoldDB" id="A0AAD5SU69"/>
<sequence>MKIGGNDKGGEENNGDSFAASTTVLELIMEPSFPSLLSSSSPPYNYNTDPDAIISITTPTNDLFQLRNPGTIAEPPIDELYFELKSFDNLAMPSQSSETLSLIQKFQSDSVALETRASITDATSSILFENNHGESANSLVTDSTKCIYIPSPENIIKDEFAPKEQIEATKN</sequence>
<comment type="caution">
    <text evidence="1">The sequence shown here is derived from an EMBL/GenBank/DDBJ whole genome shotgun (WGS) entry which is preliminary data.</text>
</comment>
<evidence type="ECO:0000313" key="2">
    <source>
        <dbReference type="Proteomes" id="UP001211907"/>
    </source>
</evidence>
<protein>
    <submittedName>
        <fullName evidence="1">Uncharacterized protein</fullName>
    </submittedName>
</protein>
<evidence type="ECO:0000313" key="1">
    <source>
        <dbReference type="EMBL" id="KAJ3097918.1"/>
    </source>
</evidence>
<feature type="non-terminal residue" evidence="1">
    <location>
        <position position="171"/>
    </location>
</feature>
<keyword evidence="2" id="KW-1185">Reference proteome</keyword>
<reference evidence="1" key="1">
    <citation type="submission" date="2020-05" db="EMBL/GenBank/DDBJ databases">
        <title>Phylogenomic resolution of chytrid fungi.</title>
        <authorList>
            <person name="Stajich J.E."/>
            <person name="Amses K."/>
            <person name="Simmons R."/>
            <person name="Seto K."/>
            <person name="Myers J."/>
            <person name="Bonds A."/>
            <person name="Quandt C.A."/>
            <person name="Barry K."/>
            <person name="Liu P."/>
            <person name="Grigoriev I."/>
            <person name="Longcore J.E."/>
            <person name="James T.Y."/>
        </authorList>
    </citation>
    <scope>NUCLEOTIDE SEQUENCE</scope>
    <source>
        <strain evidence="1">JEL0513</strain>
    </source>
</reference>
<name>A0AAD5SU69_9FUNG</name>
<accession>A0AAD5SU69</accession>
<dbReference type="Proteomes" id="UP001211907">
    <property type="component" value="Unassembled WGS sequence"/>
</dbReference>
<dbReference type="EMBL" id="JADGJH010002464">
    <property type="protein sequence ID" value="KAJ3097918.1"/>
    <property type="molecule type" value="Genomic_DNA"/>
</dbReference>
<gene>
    <name evidence="1" type="ORF">HK100_005221</name>
</gene>
<organism evidence="1 2">
    <name type="scientific">Physocladia obscura</name>
    <dbReference type="NCBI Taxonomy" id="109957"/>
    <lineage>
        <taxon>Eukaryota</taxon>
        <taxon>Fungi</taxon>
        <taxon>Fungi incertae sedis</taxon>
        <taxon>Chytridiomycota</taxon>
        <taxon>Chytridiomycota incertae sedis</taxon>
        <taxon>Chytridiomycetes</taxon>
        <taxon>Chytridiales</taxon>
        <taxon>Chytriomycetaceae</taxon>
        <taxon>Physocladia</taxon>
    </lineage>
</organism>